<accession>A0ABY2HHK6</accession>
<feature type="non-terminal residue" evidence="5">
    <location>
        <position position="1"/>
    </location>
</feature>
<evidence type="ECO:0000313" key="5">
    <source>
        <dbReference type="EMBL" id="TFB27771.1"/>
    </source>
</evidence>
<dbReference type="CDD" id="cd17513">
    <property type="entry name" value="RMtype1_S_AveSPN6ORF1907P_TRD2-CR2_like"/>
    <property type="match status" value="1"/>
</dbReference>
<dbReference type="InterPro" id="IPR052021">
    <property type="entry name" value="Type-I_RS_S_subunit"/>
</dbReference>
<dbReference type="InterPro" id="IPR044946">
    <property type="entry name" value="Restrct_endonuc_typeI_TRD_sf"/>
</dbReference>
<sequence>VPNLRFKGFEEEWEQRTLSDLGDFIGGGTPSSSNSNFWNGDIPWISSSDLVEDNIHSMNVSRFITEEAINKSSTKLCKAPIILIVSRVGVGKVAYSHESICTSQDFTNIVNFKCNGLFLSYFLSVEMKNSASSLQGTSIKGISSSDIKSKKLFIPNDNEQQRIATFLLLLDNRIRTQSKIIQRLETSMQNLRKRLFTQKYRFKDNFGKSFIDWEIKRLGDIATRITNKNKENNINVLTISAQYGLISQLDFFNKSVSAKDLTGYFLLSKNYFAYNKSYSNGYPMGAIKRLKNYEKGVVSTLYICFDFNSDIDLDFMEHLFEGGIQNSELEKIAQEGARNHGLLNIGLADFFNIELTIPSLDEQRCIGKFLHKLQEKIELEKQLLLKYENQKKYLLENLFI</sequence>
<keyword evidence="5" id="KW-0540">Nuclease</keyword>
<dbReference type="Gene3D" id="3.90.220.20">
    <property type="entry name" value="DNA methylase specificity domains"/>
    <property type="match status" value="2"/>
</dbReference>
<keyword evidence="5" id="KW-0378">Hydrolase</keyword>
<organism evidence="5 6">
    <name type="scientific">Pedobacter alluvionis</name>
    <dbReference type="NCBI Taxonomy" id="475253"/>
    <lineage>
        <taxon>Bacteria</taxon>
        <taxon>Pseudomonadati</taxon>
        <taxon>Bacteroidota</taxon>
        <taxon>Sphingobacteriia</taxon>
        <taxon>Sphingobacteriales</taxon>
        <taxon>Sphingobacteriaceae</taxon>
        <taxon>Pedobacter</taxon>
    </lineage>
</organism>
<feature type="domain" description="Type I restriction modification DNA specificity" evidence="4">
    <location>
        <begin position="212"/>
        <end position="384"/>
    </location>
</feature>
<dbReference type="EMBL" id="SOPX01000011">
    <property type="protein sequence ID" value="TFB27771.1"/>
    <property type="molecule type" value="Genomic_DNA"/>
</dbReference>
<keyword evidence="6" id="KW-1185">Reference proteome</keyword>
<evidence type="ECO:0000256" key="1">
    <source>
        <dbReference type="ARBA" id="ARBA00010923"/>
    </source>
</evidence>
<evidence type="ECO:0000256" key="2">
    <source>
        <dbReference type="ARBA" id="ARBA00022747"/>
    </source>
</evidence>
<dbReference type="GO" id="GO:0004519">
    <property type="term" value="F:endonuclease activity"/>
    <property type="evidence" value="ECO:0007669"/>
    <property type="project" value="UniProtKB-KW"/>
</dbReference>
<gene>
    <name evidence="5" type="ORF">E3V97_24695</name>
</gene>
<comment type="caution">
    <text evidence="5">The sequence shown here is derived from an EMBL/GenBank/DDBJ whole genome shotgun (WGS) entry which is preliminary data.</text>
</comment>
<dbReference type="InterPro" id="IPR000055">
    <property type="entry name" value="Restrct_endonuc_typeI_TRD"/>
</dbReference>
<keyword evidence="2" id="KW-0680">Restriction system</keyword>
<dbReference type="PANTHER" id="PTHR30408:SF13">
    <property type="entry name" value="TYPE I RESTRICTION ENZYME HINDI SPECIFICITY SUBUNIT"/>
    <property type="match status" value="1"/>
</dbReference>
<keyword evidence="3" id="KW-0238">DNA-binding</keyword>
<dbReference type="Pfam" id="PF01420">
    <property type="entry name" value="Methylase_S"/>
    <property type="match status" value="2"/>
</dbReference>
<evidence type="ECO:0000313" key="6">
    <source>
        <dbReference type="Proteomes" id="UP000297429"/>
    </source>
</evidence>
<dbReference type="Proteomes" id="UP000297429">
    <property type="component" value="Unassembled WGS sequence"/>
</dbReference>
<keyword evidence="5" id="KW-0255">Endonuclease</keyword>
<evidence type="ECO:0000259" key="4">
    <source>
        <dbReference type="Pfam" id="PF01420"/>
    </source>
</evidence>
<dbReference type="RefSeq" id="WP_134380816.1">
    <property type="nucleotide sequence ID" value="NZ_SOPX01000011.1"/>
</dbReference>
<reference evidence="5 6" key="1">
    <citation type="submission" date="2019-03" db="EMBL/GenBank/DDBJ databases">
        <authorList>
            <person name="He R.-H."/>
        </authorList>
    </citation>
    <scope>NUCLEOTIDE SEQUENCE [LARGE SCALE GENOMIC DNA]</scope>
    <source>
        <strain evidence="5 6">DSM 19624</strain>
    </source>
</reference>
<feature type="domain" description="Type I restriction modification DNA specificity" evidence="4">
    <location>
        <begin position="11"/>
        <end position="185"/>
    </location>
</feature>
<name>A0ABY2HHK6_9SPHI</name>
<proteinExistence type="inferred from homology"/>
<dbReference type="Gene3D" id="1.10.287.1120">
    <property type="entry name" value="Bipartite methylase S protein"/>
    <property type="match status" value="1"/>
</dbReference>
<comment type="similarity">
    <text evidence="1">Belongs to the type-I restriction system S methylase family.</text>
</comment>
<dbReference type="SUPFAM" id="SSF116734">
    <property type="entry name" value="DNA methylase specificity domain"/>
    <property type="match status" value="2"/>
</dbReference>
<protein>
    <submittedName>
        <fullName evidence="5">Restriction endonuclease subunit S</fullName>
    </submittedName>
</protein>
<evidence type="ECO:0000256" key="3">
    <source>
        <dbReference type="ARBA" id="ARBA00023125"/>
    </source>
</evidence>
<dbReference type="PANTHER" id="PTHR30408">
    <property type="entry name" value="TYPE-1 RESTRICTION ENZYME ECOKI SPECIFICITY PROTEIN"/>
    <property type="match status" value="1"/>
</dbReference>